<dbReference type="InterPro" id="IPR036691">
    <property type="entry name" value="Endo/exonu/phosph_ase_sf"/>
</dbReference>
<evidence type="ECO:0000313" key="3">
    <source>
        <dbReference type="Proteomes" id="UP000265520"/>
    </source>
</evidence>
<dbReference type="GO" id="GO:0003824">
    <property type="term" value="F:catalytic activity"/>
    <property type="evidence" value="ECO:0007669"/>
    <property type="project" value="InterPro"/>
</dbReference>
<dbReference type="Gene3D" id="3.60.10.10">
    <property type="entry name" value="Endonuclease/exonuclease/phosphatase"/>
    <property type="match status" value="1"/>
</dbReference>
<name>A0A392MG03_9FABA</name>
<dbReference type="InterPro" id="IPR000477">
    <property type="entry name" value="RT_dom"/>
</dbReference>
<accession>A0A392MG03</accession>
<comment type="caution">
    <text evidence="2">The sequence shown here is derived from an EMBL/GenBank/DDBJ whole genome shotgun (WGS) entry which is preliminary data.</text>
</comment>
<reference evidence="2 3" key="1">
    <citation type="journal article" date="2018" name="Front. Plant Sci.">
        <title>Red Clover (Trifolium pratense) and Zigzag Clover (T. medium) - A Picture of Genomic Similarities and Differences.</title>
        <authorList>
            <person name="Dluhosova J."/>
            <person name="Istvanek J."/>
            <person name="Nedelnik J."/>
            <person name="Repkova J."/>
        </authorList>
    </citation>
    <scope>NUCLEOTIDE SEQUENCE [LARGE SCALE GENOMIC DNA]</scope>
    <source>
        <strain evidence="3">cv. 10/8</strain>
        <tissue evidence="2">Leaf</tissue>
    </source>
</reference>
<dbReference type="PANTHER" id="PTHR31635:SF196">
    <property type="entry name" value="REVERSE TRANSCRIPTASE DOMAIN-CONTAINING PROTEIN-RELATED"/>
    <property type="match status" value="1"/>
</dbReference>
<evidence type="ECO:0000259" key="1">
    <source>
        <dbReference type="PROSITE" id="PS50878"/>
    </source>
</evidence>
<dbReference type="PROSITE" id="PS50878">
    <property type="entry name" value="RT_POL"/>
    <property type="match status" value="1"/>
</dbReference>
<feature type="non-terminal residue" evidence="2">
    <location>
        <position position="538"/>
    </location>
</feature>
<sequence length="538" mass="62515">MQKHGIATENRGYAGGIVVAWKKDNMNVTLCCKKFQYMHLKVNVMGGCDWYFTPIYASPNEDNRKSLWEDLKLIADSMQEPWMIAGDFNDIVCANEKKNGAPVSLRRCNNFRERINACNLMDLGSVGAKFTWRGPIYHGGQRIYERLDRALSNDKWRIQFPDGFVKVLPRVDFSDHHPLLIETIGTKNNAAPKQFRFESAWLLDESYQDVLKRNWKHDLKVVENLASLQNDFKRWKLFTIDQVIMKKKEIMARLGGIQNSLHNGTQHGGLWQLENKLQTELSEILKKEELMWFQRSRAKWLIDGDRNTRYYHLKTISRRRRNNIVMLKNDQGDWIEDNIQLQELVNNYYKQLFKLNVQDTRWQQTMITFPELNSEEIENLGSEITNDEVKGAVFEMSPWKSPGPDGFPAGFYQQSWDTVGPTVCDFVKEVWKSPSIIATVNQTDICLIPKVDHPEVVSQFRPISLCNTIYKIVSKVIVARLKIYIPKLVSPFQTGFVPGRNIHENIIVAKEMIHSMHMARGRKGYFAIKVDLSKAYDK</sequence>
<dbReference type="SUPFAM" id="SSF56219">
    <property type="entry name" value="DNase I-like"/>
    <property type="match status" value="1"/>
</dbReference>
<gene>
    <name evidence="2" type="ORF">A2U01_0007303</name>
</gene>
<proteinExistence type="predicted"/>
<dbReference type="AlphaFoldDB" id="A0A392MG03"/>
<organism evidence="2 3">
    <name type="scientific">Trifolium medium</name>
    <dbReference type="NCBI Taxonomy" id="97028"/>
    <lineage>
        <taxon>Eukaryota</taxon>
        <taxon>Viridiplantae</taxon>
        <taxon>Streptophyta</taxon>
        <taxon>Embryophyta</taxon>
        <taxon>Tracheophyta</taxon>
        <taxon>Spermatophyta</taxon>
        <taxon>Magnoliopsida</taxon>
        <taxon>eudicotyledons</taxon>
        <taxon>Gunneridae</taxon>
        <taxon>Pentapetalae</taxon>
        <taxon>rosids</taxon>
        <taxon>fabids</taxon>
        <taxon>Fabales</taxon>
        <taxon>Fabaceae</taxon>
        <taxon>Papilionoideae</taxon>
        <taxon>50 kb inversion clade</taxon>
        <taxon>NPAAA clade</taxon>
        <taxon>Hologalegina</taxon>
        <taxon>IRL clade</taxon>
        <taxon>Trifolieae</taxon>
        <taxon>Trifolium</taxon>
    </lineage>
</organism>
<evidence type="ECO:0000313" key="2">
    <source>
        <dbReference type="EMBL" id="MCH86446.1"/>
    </source>
</evidence>
<dbReference type="EMBL" id="LXQA010010319">
    <property type="protein sequence ID" value="MCH86446.1"/>
    <property type="molecule type" value="Genomic_DNA"/>
</dbReference>
<dbReference type="PANTHER" id="PTHR31635">
    <property type="entry name" value="REVERSE TRANSCRIPTASE DOMAIN-CONTAINING PROTEIN-RELATED"/>
    <property type="match status" value="1"/>
</dbReference>
<dbReference type="Pfam" id="PF00078">
    <property type="entry name" value="RVT_1"/>
    <property type="match status" value="1"/>
</dbReference>
<dbReference type="Pfam" id="PF03372">
    <property type="entry name" value="Exo_endo_phos"/>
    <property type="match status" value="1"/>
</dbReference>
<dbReference type="Proteomes" id="UP000265520">
    <property type="component" value="Unassembled WGS sequence"/>
</dbReference>
<feature type="domain" description="Reverse transcriptase" evidence="1">
    <location>
        <begin position="429"/>
        <end position="538"/>
    </location>
</feature>
<dbReference type="SUPFAM" id="SSF56672">
    <property type="entry name" value="DNA/RNA polymerases"/>
    <property type="match status" value="1"/>
</dbReference>
<keyword evidence="3" id="KW-1185">Reference proteome</keyword>
<dbReference type="InterPro" id="IPR043502">
    <property type="entry name" value="DNA/RNA_pol_sf"/>
</dbReference>
<protein>
    <recommendedName>
        <fullName evidence="1">Reverse transcriptase domain-containing protein</fullName>
    </recommendedName>
</protein>
<dbReference type="InterPro" id="IPR005135">
    <property type="entry name" value="Endo/exonuclease/phosphatase"/>
</dbReference>